<sequence length="173" mass="20183">MLNKDNYISWFSRLLYYEKSKPNGKLIYKSIMNGLYVRRMISEPGDPDREVPIAETFHEQTDDELTKKEEIWLHVQQMMKGSDIEIQDKKAKFFNEWERIVNLNASQIGNGNVVATWAEGNGNGNNKNQIRCYSCRGLNHLARNFTARPRKRDDAYLRTQLLIAQKEEAGIQL</sequence>
<accession>A0A6L2JBE3</accession>
<dbReference type="EMBL" id="BKCJ010000535">
    <property type="protein sequence ID" value="GEU34070.1"/>
    <property type="molecule type" value="Genomic_DNA"/>
</dbReference>
<name>A0A6L2JBE3_TANCI</name>
<dbReference type="AlphaFoldDB" id="A0A6L2JBE3"/>
<protein>
    <submittedName>
        <fullName evidence="1">Uncharacterized protein</fullName>
    </submittedName>
</protein>
<reference evidence="1" key="1">
    <citation type="journal article" date="2019" name="Sci. Rep.">
        <title>Draft genome of Tanacetum cinerariifolium, the natural source of mosquito coil.</title>
        <authorList>
            <person name="Yamashiro T."/>
            <person name="Shiraishi A."/>
            <person name="Satake H."/>
            <person name="Nakayama K."/>
        </authorList>
    </citation>
    <scope>NUCLEOTIDE SEQUENCE</scope>
</reference>
<organism evidence="1">
    <name type="scientific">Tanacetum cinerariifolium</name>
    <name type="common">Dalmatian daisy</name>
    <name type="synonym">Chrysanthemum cinerariifolium</name>
    <dbReference type="NCBI Taxonomy" id="118510"/>
    <lineage>
        <taxon>Eukaryota</taxon>
        <taxon>Viridiplantae</taxon>
        <taxon>Streptophyta</taxon>
        <taxon>Embryophyta</taxon>
        <taxon>Tracheophyta</taxon>
        <taxon>Spermatophyta</taxon>
        <taxon>Magnoliopsida</taxon>
        <taxon>eudicotyledons</taxon>
        <taxon>Gunneridae</taxon>
        <taxon>Pentapetalae</taxon>
        <taxon>asterids</taxon>
        <taxon>campanulids</taxon>
        <taxon>Asterales</taxon>
        <taxon>Asteraceae</taxon>
        <taxon>Asteroideae</taxon>
        <taxon>Anthemideae</taxon>
        <taxon>Anthemidinae</taxon>
        <taxon>Tanacetum</taxon>
    </lineage>
</organism>
<gene>
    <name evidence="1" type="ORF">Tci_006048</name>
</gene>
<evidence type="ECO:0000313" key="1">
    <source>
        <dbReference type="EMBL" id="GEU34070.1"/>
    </source>
</evidence>
<proteinExistence type="predicted"/>
<comment type="caution">
    <text evidence="1">The sequence shown here is derived from an EMBL/GenBank/DDBJ whole genome shotgun (WGS) entry which is preliminary data.</text>
</comment>